<dbReference type="PANTHER" id="PTHR47808">
    <property type="entry name" value="INNER NUCLEAR MEMBRANE PROTEIN HEH2-RELATED"/>
    <property type="match status" value="1"/>
</dbReference>
<evidence type="ECO:0000313" key="2">
    <source>
        <dbReference type="Proteomes" id="UP000287651"/>
    </source>
</evidence>
<comment type="caution">
    <text evidence="1">The sequence shown here is derived from an EMBL/GenBank/DDBJ whole genome shotgun (WGS) entry which is preliminary data.</text>
</comment>
<name>A0A444FNI2_ENSVE</name>
<protein>
    <submittedName>
        <fullName evidence="1">Uncharacterized protein</fullName>
    </submittedName>
</protein>
<gene>
    <name evidence="1" type="ORF">B296_00001498</name>
</gene>
<dbReference type="EMBL" id="AMZH03001016">
    <property type="protein sequence ID" value="RRT80995.1"/>
    <property type="molecule type" value="Genomic_DNA"/>
</dbReference>
<dbReference type="GO" id="GO:0034399">
    <property type="term" value="C:nuclear periphery"/>
    <property type="evidence" value="ECO:0007669"/>
    <property type="project" value="TreeGrafter"/>
</dbReference>
<organism evidence="1 2">
    <name type="scientific">Ensete ventricosum</name>
    <name type="common">Abyssinian banana</name>
    <name type="synonym">Musa ensete</name>
    <dbReference type="NCBI Taxonomy" id="4639"/>
    <lineage>
        <taxon>Eukaryota</taxon>
        <taxon>Viridiplantae</taxon>
        <taxon>Streptophyta</taxon>
        <taxon>Embryophyta</taxon>
        <taxon>Tracheophyta</taxon>
        <taxon>Spermatophyta</taxon>
        <taxon>Magnoliopsida</taxon>
        <taxon>Liliopsida</taxon>
        <taxon>Zingiberales</taxon>
        <taxon>Musaceae</taxon>
        <taxon>Ensete</taxon>
    </lineage>
</organism>
<dbReference type="GO" id="GO:0005783">
    <property type="term" value="C:endoplasmic reticulum"/>
    <property type="evidence" value="ECO:0007669"/>
    <property type="project" value="TreeGrafter"/>
</dbReference>
<feature type="non-terminal residue" evidence="1">
    <location>
        <position position="99"/>
    </location>
</feature>
<accession>A0A444FNI2</accession>
<dbReference type="GO" id="GO:0071763">
    <property type="term" value="P:nuclear membrane organization"/>
    <property type="evidence" value="ECO:0007669"/>
    <property type="project" value="TreeGrafter"/>
</dbReference>
<dbReference type="GO" id="GO:0003682">
    <property type="term" value="F:chromatin binding"/>
    <property type="evidence" value="ECO:0007669"/>
    <property type="project" value="InterPro"/>
</dbReference>
<dbReference type="Proteomes" id="UP000287651">
    <property type="component" value="Unassembled WGS sequence"/>
</dbReference>
<dbReference type="PANTHER" id="PTHR47808:SF2">
    <property type="entry name" value="LEM DOMAIN-CONTAINING PROTEIN 2"/>
    <property type="match status" value="1"/>
</dbReference>
<reference evidence="1 2" key="1">
    <citation type="journal article" date="2014" name="Agronomy (Basel)">
        <title>A Draft Genome Sequence for Ensete ventricosum, the Drought-Tolerant Tree Against Hunger.</title>
        <authorList>
            <person name="Harrison J."/>
            <person name="Moore K.A."/>
            <person name="Paszkiewicz K."/>
            <person name="Jones T."/>
            <person name="Grant M."/>
            <person name="Ambacheew D."/>
            <person name="Muzemil S."/>
            <person name="Studholme D.J."/>
        </authorList>
    </citation>
    <scope>NUCLEOTIDE SEQUENCE [LARGE SCALE GENOMIC DNA]</scope>
</reference>
<dbReference type="AlphaFoldDB" id="A0A444FNI2"/>
<proteinExistence type="predicted"/>
<dbReference type="InterPro" id="IPR044780">
    <property type="entry name" value="Heh2/Src1"/>
</dbReference>
<dbReference type="GO" id="GO:0005637">
    <property type="term" value="C:nuclear inner membrane"/>
    <property type="evidence" value="ECO:0007669"/>
    <property type="project" value="InterPro"/>
</dbReference>
<sequence length="99" mass="11376">MLEFTSFVGLTKITWSIHQKKKLTSRAEQLYEQVEEMILEDSRIDQYPKLIKGESKVVLEWQVDGPLTSMLKSKESASKTKAITTVDRSFGNEEKKPVI</sequence>
<evidence type="ECO:0000313" key="1">
    <source>
        <dbReference type="EMBL" id="RRT80995.1"/>
    </source>
</evidence>